<evidence type="ECO:0000313" key="15">
    <source>
        <dbReference type="Proteomes" id="UP000242525"/>
    </source>
</evidence>
<dbReference type="GO" id="GO:0000045">
    <property type="term" value="P:autophagosome assembly"/>
    <property type="evidence" value="ECO:0007669"/>
    <property type="project" value="TreeGrafter"/>
</dbReference>
<dbReference type="Proteomes" id="UP000242525">
    <property type="component" value="Unassembled WGS sequence"/>
</dbReference>
<dbReference type="GO" id="GO:0019786">
    <property type="term" value="F:protein-phosphatidylethanolamide deconjugating activity"/>
    <property type="evidence" value="ECO:0007669"/>
    <property type="project" value="InterPro"/>
</dbReference>
<dbReference type="PANTHER" id="PTHR22624:SF49">
    <property type="entry name" value="CYSTEINE PROTEASE"/>
    <property type="match status" value="1"/>
</dbReference>
<dbReference type="GO" id="GO:0016485">
    <property type="term" value="P:protein processing"/>
    <property type="evidence" value="ECO:0007669"/>
    <property type="project" value="TreeGrafter"/>
</dbReference>
<comment type="caution">
    <text evidence="14">The sequence shown here is derived from an EMBL/GenBank/DDBJ whole genome shotgun (WGS) entry which is preliminary data.</text>
</comment>
<keyword evidence="3" id="KW-0813">Transport</keyword>
<keyword evidence="7" id="KW-0788">Thiol protease</keyword>
<evidence type="ECO:0000256" key="6">
    <source>
        <dbReference type="ARBA" id="ARBA00022801"/>
    </source>
</evidence>
<sequence>MANPRFRRVIQYLWDSEPQHTDFDNDIVCLGQVYSPVVKSPDSTSNNSIKSNSDGTISPNADAHISPANLSGAAAVKWPSDFLNDVESRIWMTYRTNFPLIPRAKEGPSPVSIGGLLRGSGLDINGFTSDVGWGCMIRTGQSLLANALSAVRLGRNWRVQPKTATAEGCNTTDNHATVNIDSEEAGIIFLFQDSPSAPFSIHNFVKHGETACSKMPGEWFGPSAAASSIKALIDEAPTLANPSSLQVYISDGSDVYENEFLRVARHADGTFRPTLILLGLRLGIDSVNEIYWDSLKQFLACPQAIGIAGGRPSSSHYFYGYQGDYLFYLDPHFPRPCFSGDNIEDITPEAYRSVHTDRIRRLHLKEMDPSMLLGILIKSQEDWDNWKASLSNQKVIHISSDPVTLRRSSLSTGSDDEEEGFVDVVFEPLADSSIVLDDQQEAPIIVGSTITEYDNCQTDTSEIHRTDDDDDDQDHNDSAAEIFLVPNEEREPPSIFTMEQEAISASTANVKKPDNEGIVIEWVSENNSPTPPAAAVATSTNNTNSSTVSVAATDEENFHQVNEFGEDVGSLPPDSLPKRSTINSISSSPVKVSCFESEEWEYMPKQSHK</sequence>
<evidence type="ECO:0000313" key="14">
    <source>
        <dbReference type="EMBL" id="CDO51509.1"/>
    </source>
</evidence>
<dbReference type="SUPFAM" id="SSF54001">
    <property type="entry name" value="Cysteine proteinases"/>
    <property type="match status" value="1"/>
</dbReference>
<keyword evidence="4 11" id="KW-0963">Cytoplasm</keyword>
<proteinExistence type="inferred from homology"/>
<dbReference type="GO" id="GO:0000407">
    <property type="term" value="C:phagophore assembly site"/>
    <property type="evidence" value="ECO:0007669"/>
    <property type="project" value="UniProtKB-SubCell"/>
</dbReference>
<reference evidence="14" key="1">
    <citation type="submission" date="2014-03" db="EMBL/GenBank/DDBJ databases">
        <authorList>
            <person name="Casaregola S."/>
        </authorList>
    </citation>
    <scope>NUCLEOTIDE SEQUENCE [LARGE SCALE GENOMIC DNA]</scope>
    <source>
        <strain evidence="14">CLIB 918</strain>
    </source>
</reference>
<evidence type="ECO:0000256" key="8">
    <source>
        <dbReference type="ARBA" id="ARBA00022927"/>
    </source>
</evidence>
<comment type="catalytic activity">
    <reaction evidence="10">
        <text>[protein]-C-terminal L-amino acid-glycyl-phosphatidylethanolamide + H2O = [protein]-C-terminal L-amino acid-glycine + a 1,2-diacyl-sn-glycero-3-phosphoethanolamine</text>
        <dbReference type="Rhea" id="RHEA:67548"/>
        <dbReference type="Rhea" id="RHEA-COMP:17323"/>
        <dbReference type="Rhea" id="RHEA-COMP:17324"/>
        <dbReference type="ChEBI" id="CHEBI:15377"/>
        <dbReference type="ChEBI" id="CHEBI:64612"/>
        <dbReference type="ChEBI" id="CHEBI:172940"/>
        <dbReference type="ChEBI" id="CHEBI:172941"/>
    </reaction>
    <physiologicalReaction direction="left-to-right" evidence="10">
        <dbReference type="Rhea" id="RHEA:67549"/>
    </physiologicalReaction>
</comment>
<comment type="subcellular location">
    <subcellularLocation>
        <location evidence="11">Nucleus</location>
    </subcellularLocation>
    <subcellularLocation>
        <location evidence="11">Cytoplasm</location>
    </subcellularLocation>
    <subcellularLocation>
        <location evidence="1">Preautophagosomal structure</location>
    </subcellularLocation>
</comment>
<dbReference type="STRING" id="1173061.A0A0J9X440"/>
<dbReference type="Pfam" id="PF03416">
    <property type="entry name" value="Peptidase_C54"/>
    <property type="match status" value="1"/>
</dbReference>
<keyword evidence="15" id="KW-1185">Reference proteome</keyword>
<dbReference type="GO" id="GO:0004197">
    <property type="term" value="F:cysteine-type endopeptidase activity"/>
    <property type="evidence" value="ECO:0007669"/>
    <property type="project" value="TreeGrafter"/>
</dbReference>
<evidence type="ECO:0000256" key="4">
    <source>
        <dbReference type="ARBA" id="ARBA00022490"/>
    </source>
</evidence>
<keyword evidence="6 11" id="KW-0378">Hydrolase</keyword>
<organism evidence="14 15">
    <name type="scientific">Geotrichum candidum</name>
    <name type="common">Oospora lactis</name>
    <name type="synonym">Dipodascus geotrichum</name>
    <dbReference type="NCBI Taxonomy" id="1173061"/>
    <lineage>
        <taxon>Eukaryota</taxon>
        <taxon>Fungi</taxon>
        <taxon>Dikarya</taxon>
        <taxon>Ascomycota</taxon>
        <taxon>Saccharomycotina</taxon>
        <taxon>Dipodascomycetes</taxon>
        <taxon>Dipodascales</taxon>
        <taxon>Dipodascaceae</taxon>
        <taxon>Geotrichum</taxon>
    </lineage>
</organism>
<feature type="domain" description="Peptidase C54 catalytic" evidence="13">
    <location>
        <begin position="80"/>
        <end position="388"/>
    </location>
</feature>
<keyword evidence="9" id="KW-0072">Autophagy</keyword>
<dbReference type="GO" id="GO:0035973">
    <property type="term" value="P:aggrephagy"/>
    <property type="evidence" value="ECO:0007669"/>
    <property type="project" value="TreeGrafter"/>
</dbReference>
<comment type="similarity">
    <text evidence="2 11">Belongs to the peptidase C54 family.</text>
</comment>
<evidence type="ECO:0000256" key="3">
    <source>
        <dbReference type="ARBA" id="ARBA00022448"/>
    </source>
</evidence>
<dbReference type="GO" id="GO:0015031">
    <property type="term" value="P:protein transport"/>
    <property type="evidence" value="ECO:0007669"/>
    <property type="project" value="UniProtKB-KW"/>
</dbReference>
<dbReference type="InterPro" id="IPR005078">
    <property type="entry name" value="Peptidase_C54"/>
</dbReference>
<dbReference type="GO" id="GO:0000423">
    <property type="term" value="P:mitophagy"/>
    <property type="evidence" value="ECO:0007669"/>
    <property type="project" value="TreeGrafter"/>
</dbReference>
<dbReference type="EMBL" id="CCBN010000001">
    <property type="protein sequence ID" value="CDO51509.1"/>
    <property type="molecule type" value="Genomic_DNA"/>
</dbReference>
<evidence type="ECO:0000256" key="9">
    <source>
        <dbReference type="ARBA" id="ARBA00023006"/>
    </source>
</evidence>
<evidence type="ECO:0000256" key="1">
    <source>
        <dbReference type="ARBA" id="ARBA00004329"/>
    </source>
</evidence>
<accession>A0A0J9X440</accession>
<evidence type="ECO:0000259" key="13">
    <source>
        <dbReference type="Pfam" id="PF03416"/>
    </source>
</evidence>
<evidence type="ECO:0000256" key="5">
    <source>
        <dbReference type="ARBA" id="ARBA00022670"/>
    </source>
</evidence>
<dbReference type="EC" id="3.4.22.-" evidence="11"/>
<dbReference type="InterPro" id="IPR046792">
    <property type="entry name" value="Peptidase_C54_cat"/>
</dbReference>
<dbReference type="OrthoDB" id="2960936at2759"/>
<evidence type="ECO:0000256" key="10">
    <source>
        <dbReference type="ARBA" id="ARBA00029362"/>
    </source>
</evidence>
<keyword evidence="8" id="KW-0653">Protein transport</keyword>
<dbReference type="InterPro" id="IPR038765">
    <property type="entry name" value="Papain-like_cys_pep_sf"/>
</dbReference>
<evidence type="ECO:0000256" key="12">
    <source>
        <dbReference type="SAM" id="MobiDB-lite"/>
    </source>
</evidence>
<dbReference type="GO" id="GO:0005634">
    <property type="term" value="C:nucleus"/>
    <property type="evidence" value="ECO:0007669"/>
    <property type="project" value="UniProtKB-SubCell"/>
</dbReference>
<protein>
    <recommendedName>
        <fullName evidence="11">Cysteine protease</fullName>
        <ecNumber evidence="11">3.4.22.-</ecNumber>
    </recommendedName>
</protein>
<dbReference type="GO" id="GO:0034727">
    <property type="term" value="P:piecemeal microautophagy of the nucleus"/>
    <property type="evidence" value="ECO:0007669"/>
    <property type="project" value="TreeGrafter"/>
</dbReference>
<evidence type="ECO:0000256" key="11">
    <source>
        <dbReference type="RuleBase" id="RU363115"/>
    </source>
</evidence>
<dbReference type="AlphaFoldDB" id="A0A0J9X440"/>
<keyword evidence="5 11" id="KW-0645">Protease</keyword>
<gene>
    <name evidence="14" type="ORF">BN980_GECA01s07446g</name>
</gene>
<feature type="region of interest" description="Disordered" evidence="12">
    <location>
        <begin position="564"/>
        <end position="583"/>
    </location>
</feature>
<evidence type="ECO:0000256" key="2">
    <source>
        <dbReference type="ARBA" id="ARBA00010958"/>
    </source>
</evidence>
<name>A0A0J9X440_GEOCN</name>
<comment type="function">
    <text evidence="11">Required for selective autophagic degradation of the nucleus (nucleophagy) as well as for mitophagy which contributes to regulate mitochondrial quantity and quality by eliminating the mitochondria to a basal level to fulfill cellular energy requirements and preventing excess ROS production.</text>
</comment>
<dbReference type="PANTHER" id="PTHR22624">
    <property type="entry name" value="CYSTEINE PROTEASE ATG4"/>
    <property type="match status" value="1"/>
</dbReference>
<keyword evidence="11" id="KW-0539">Nucleus</keyword>
<evidence type="ECO:0000256" key="7">
    <source>
        <dbReference type="ARBA" id="ARBA00022807"/>
    </source>
</evidence>